<gene>
    <name evidence="2" type="ORF">CLV74_11135</name>
</gene>
<dbReference type="EMBL" id="PVTQ01000011">
    <property type="protein sequence ID" value="PRY86805.1"/>
    <property type="molecule type" value="Genomic_DNA"/>
</dbReference>
<sequence>MIRSALALVLIAGTAQGAVLQERTETGTGAVLRGLDKLTGHVTDLEVDNGGYVTFGRVTIGMAECRYPEGDPAGDAFAFLSIAENDGTDVFQGWMVASSPALNPMDHARYDVWVLRCKTASGADSSGTE</sequence>
<dbReference type="OrthoDB" id="9810376at2"/>
<evidence type="ECO:0000313" key="3">
    <source>
        <dbReference type="Proteomes" id="UP000238392"/>
    </source>
</evidence>
<evidence type="ECO:0000313" key="2">
    <source>
        <dbReference type="EMBL" id="PRY86805.1"/>
    </source>
</evidence>
<feature type="signal peptide" evidence="1">
    <location>
        <begin position="1"/>
        <end position="17"/>
    </location>
</feature>
<accession>A0A2T0WJF9</accession>
<proteinExistence type="predicted"/>
<reference evidence="2 3" key="1">
    <citation type="submission" date="2018-03" db="EMBL/GenBank/DDBJ databases">
        <title>Genomic Encyclopedia of Archaeal and Bacterial Type Strains, Phase II (KMG-II): from individual species to whole genera.</title>
        <authorList>
            <person name="Goeker M."/>
        </authorList>
    </citation>
    <scope>NUCLEOTIDE SEQUENCE [LARGE SCALE GENOMIC DNA]</scope>
    <source>
        <strain evidence="2 3">DSM 100212</strain>
    </source>
</reference>
<dbReference type="RefSeq" id="WP_106266287.1">
    <property type="nucleotide sequence ID" value="NZ_PVTQ01000011.1"/>
</dbReference>
<dbReference type="Proteomes" id="UP000238392">
    <property type="component" value="Unassembled WGS sequence"/>
</dbReference>
<organism evidence="2 3">
    <name type="scientific">Donghicola tyrosinivorans</name>
    <dbReference type="NCBI Taxonomy" id="1652492"/>
    <lineage>
        <taxon>Bacteria</taxon>
        <taxon>Pseudomonadati</taxon>
        <taxon>Pseudomonadota</taxon>
        <taxon>Alphaproteobacteria</taxon>
        <taxon>Rhodobacterales</taxon>
        <taxon>Roseobacteraceae</taxon>
        <taxon>Donghicola</taxon>
    </lineage>
</organism>
<protein>
    <recommendedName>
        <fullName evidence="4">DUF2155 domain-containing protein</fullName>
    </recommendedName>
</protein>
<comment type="caution">
    <text evidence="2">The sequence shown here is derived from an EMBL/GenBank/DDBJ whole genome shotgun (WGS) entry which is preliminary data.</text>
</comment>
<keyword evidence="3" id="KW-1185">Reference proteome</keyword>
<name>A0A2T0WJF9_9RHOB</name>
<dbReference type="InterPro" id="IPR019225">
    <property type="entry name" value="DUF2155"/>
</dbReference>
<evidence type="ECO:0008006" key="4">
    <source>
        <dbReference type="Google" id="ProtNLM"/>
    </source>
</evidence>
<evidence type="ECO:0000256" key="1">
    <source>
        <dbReference type="SAM" id="SignalP"/>
    </source>
</evidence>
<dbReference type="Pfam" id="PF09923">
    <property type="entry name" value="DUF2155"/>
    <property type="match status" value="1"/>
</dbReference>
<dbReference type="AlphaFoldDB" id="A0A2T0WJF9"/>
<keyword evidence="1" id="KW-0732">Signal</keyword>
<feature type="chain" id="PRO_5015733953" description="DUF2155 domain-containing protein" evidence="1">
    <location>
        <begin position="18"/>
        <end position="129"/>
    </location>
</feature>